<dbReference type="PROSITE" id="PS50011">
    <property type="entry name" value="PROTEIN_KINASE_DOM"/>
    <property type="match status" value="1"/>
</dbReference>
<dbReference type="Pfam" id="PF17211">
    <property type="entry name" value="VHL_C"/>
    <property type="match status" value="1"/>
</dbReference>
<dbReference type="GO" id="GO:0004672">
    <property type="term" value="F:protein kinase activity"/>
    <property type="evidence" value="ECO:0007669"/>
    <property type="project" value="InterPro"/>
</dbReference>
<comment type="function">
    <text evidence="15">Involved in the ubiquitination and subsequent proteasomal degradation via the von Hippel-Lindau ubiquitination complex. Seems to act as a target recruitment subunit in the E3 ubiquitin ligase complex and recruits hydroxylated hypoxia-inducible factor (HIF) under normoxic conditions. Involved in transcriptional repression through interaction with HIF1A, HIF1AN and histone deacetylases. Ubiquitinates, in an oxygen-responsive manner, ADRB2. Acts as a negative regulator of mTORC1 by promoting ubiquitination and degradation of RPTOR.</text>
</comment>
<dbReference type="GO" id="GO:0007165">
    <property type="term" value="P:signal transduction"/>
    <property type="evidence" value="ECO:0007669"/>
    <property type="project" value="InterPro"/>
</dbReference>
<dbReference type="GO" id="GO:0031349">
    <property type="term" value="P:positive regulation of defense response"/>
    <property type="evidence" value="ECO:0007669"/>
    <property type="project" value="UniProtKB-ARBA"/>
</dbReference>
<evidence type="ECO:0000256" key="11">
    <source>
        <dbReference type="ARBA" id="ARBA00022824"/>
    </source>
</evidence>
<feature type="compositionally biased region" description="Polar residues" evidence="18">
    <location>
        <begin position="776"/>
        <end position="789"/>
    </location>
</feature>
<evidence type="ECO:0000256" key="15">
    <source>
        <dbReference type="ARBA" id="ARBA00059036"/>
    </source>
</evidence>
<evidence type="ECO:0000256" key="12">
    <source>
        <dbReference type="ARBA" id="ARBA00022840"/>
    </source>
</evidence>
<dbReference type="InterPro" id="IPR037139">
    <property type="entry name" value="VHL_alpha_dom_sf"/>
</dbReference>
<protein>
    <recommendedName>
        <fullName evidence="16">von Hippel-Lindau disease tumor suppressor</fullName>
    </recommendedName>
    <alternativeName>
        <fullName evidence="17">pVHL</fullName>
    </alternativeName>
</protein>
<dbReference type="PANTHER" id="PTHR27001:SF934">
    <property type="entry name" value="INTERLEUKIN-1 RECEPTOR-ASSOCIATED KINASE-LIKE 2"/>
    <property type="match status" value="1"/>
</dbReference>
<comment type="subcellular location">
    <subcellularLocation>
        <location evidence="2">Cell membrane</location>
        <topology evidence="2">Peripheral membrane protein</topology>
    </subcellularLocation>
    <subcellularLocation>
        <location evidence="4">Cytoplasm</location>
    </subcellularLocation>
    <subcellularLocation>
        <location evidence="3">Endoplasmic reticulum</location>
    </subcellularLocation>
    <subcellularLocation>
        <location evidence="1">Nucleus</location>
    </subcellularLocation>
</comment>
<evidence type="ECO:0000256" key="16">
    <source>
        <dbReference type="ARBA" id="ARBA00072532"/>
    </source>
</evidence>
<evidence type="ECO:0000256" key="8">
    <source>
        <dbReference type="ARBA" id="ARBA00022490"/>
    </source>
</evidence>
<feature type="region of interest" description="Disordered" evidence="18">
    <location>
        <begin position="767"/>
        <end position="793"/>
    </location>
</feature>
<dbReference type="Gene3D" id="3.30.200.20">
    <property type="entry name" value="Phosphorylase Kinase, domain 1"/>
    <property type="match status" value="1"/>
</dbReference>
<dbReference type="FunFam" id="2.60.40.780:FF:000001">
    <property type="entry name" value="von Hippel-Lindau disease tumor suppressor"/>
    <property type="match status" value="1"/>
</dbReference>
<dbReference type="SUPFAM" id="SSF47986">
    <property type="entry name" value="DEATH domain"/>
    <property type="match status" value="1"/>
</dbReference>
<evidence type="ECO:0000256" key="5">
    <source>
        <dbReference type="ARBA" id="ARBA00004906"/>
    </source>
</evidence>
<keyword evidence="7" id="KW-1003">Cell membrane</keyword>
<evidence type="ECO:0000256" key="10">
    <source>
        <dbReference type="ARBA" id="ARBA00022786"/>
    </source>
</evidence>
<dbReference type="InterPro" id="IPR000719">
    <property type="entry name" value="Prot_kinase_dom"/>
</dbReference>
<dbReference type="Gene3D" id="1.10.750.10">
    <property type="entry name" value="von Hippel-Lindau disease tumour suppressor, alpha domain"/>
    <property type="match status" value="1"/>
</dbReference>
<dbReference type="InterPro" id="IPR011009">
    <property type="entry name" value="Kinase-like_dom_sf"/>
</dbReference>
<dbReference type="GO" id="GO:0005524">
    <property type="term" value="F:ATP binding"/>
    <property type="evidence" value="ECO:0007669"/>
    <property type="project" value="UniProtKB-KW"/>
</dbReference>
<keyword evidence="8" id="KW-0963">Cytoplasm</keyword>
<dbReference type="FunFam" id="1.10.533.10:FF:000030">
    <property type="entry name" value="Interleukin-1 receptor-associated kinase-like 2"/>
    <property type="match status" value="1"/>
</dbReference>
<feature type="region of interest" description="Disordered" evidence="18">
    <location>
        <begin position="273"/>
        <end position="304"/>
    </location>
</feature>
<dbReference type="GO" id="GO:0043123">
    <property type="term" value="P:positive regulation of canonical NF-kappaB signal transduction"/>
    <property type="evidence" value="ECO:0007669"/>
    <property type="project" value="UniProtKB-ARBA"/>
</dbReference>
<organism evidence="20 21">
    <name type="scientific">Leptobrachium leishanense</name>
    <name type="common">Leishan spiny toad</name>
    <dbReference type="NCBI Taxonomy" id="445787"/>
    <lineage>
        <taxon>Eukaryota</taxon>
        <taxon>Metazoa</taxon>
        <taxon>Chordata</taxon>
        <taxon>Craniata</taxon>
        <taxon>Vertebrata</taxon>
        <taxon>Euteleostomi</taxon>
        <taxon>Amphibia</taxon>
        <taxon>Batrachia</taxon>
        <taxon>Anura</taxon>
        <taxon>Pelobatoidea</taxon>
        <taxon>Megophryidae</taxon>
        <taxon>Leptobrachium</taxon>
    </lineage>
</organism>
<keyword evidence="9" id="KW-0547">Nucleotide-binding</keyword>
<dbReference type="InterPro" id="IPR036208">
    <property type="entry name" value="VHL_sf"/>
</dbReference>
<dbReference type="InterPro" id="IPR037140">
    <property type="entry name" value="VHL_beta_dom_sf"/>
</dbReference>
<keyword evidence="13" id="KW-0472">Membrane</keyword>
<evidence type="ECO:0000256" key="6">
    <source>
        <dbReference type="ARBA" id="ARBA00010057"/>
    </source>
</evidence>
<dbReference type="InterPro" id="IPR001245">
    <property type="entry name" value="Ser-Thr/Tyr_kinase_cat_dom"/>
</dbReference>
<sequence length="825" mass="93244">MPEEAPVQIPVLQLRSVNSRLPANVVFCNRTRRTVKPVWINFHGEPQAYPSLPPNTARRMNTFLGHFWLFRDLETDIGLLANKQEMYVPRQNENDQPANINISSPAFTLKEHCIQVIRRIVRPADYRKLDIVASLYDDLEDHPNLNKDLHLVKSSFAIKEISEGMASTLQILDIPPVVMEEFCRCMDCLSEWEWMRFASQVISDTMTLRRIHLLQRTGVSITRELIWSWGQRKATMKDLVTLLQDLKLYRAVDILLQGPASSKTIPAAGKIVGASSTTGKNNNPRELKDQGSSRSETSACSLPLPSPPPATLINSLQIHSHEDVDSSSPEVLSMPHQESSLVAGGSCQLWTAEEVEKATQGFSSSNKIHTGEFADVYIGRTADIKYAIKFIKQRECEQDWVRSYFHTEAQISFRCSHSKLLYLLGFCVQSRPCCLINKFMENGSLDVAIEKCGTDILSWEKRLNIAMGLLQAVCHLHGAGICHGNIKSSNVFLDEDFSPKLGHSGLRFSPGRGTYYTQAKTKELQKYDSYLPYTFLRDGQLTRQTDVFSCGVVLAEIMTGMKPCDKSRHPPYLKDLILEEIETVMGQMETKTRQSSEGTPETLSARYISQKYTDTRGDRLTGNAAFYLASVVCLCLTKKKTKAAEVYAVMEKAEYVFAEEKSFEIGPQVSKEERDSSLKVPEEMDDSEFPPHEHPDRLILKTSKSPDYTAHNQVKKDFQRNPWNVSDRTLFPLKLDDLYCSPEESSSARHPTSSTTEDLNYTCANNTKITRKSNDPCESSDSDSSTGRNLPSWGIKMNNEKKKLLENIALYEEERLDSSDLFDCI</sequence>
<evidence type="ECO:0000256" key="9">
    <source>
        <dbReference type="ARBA" id="ARBA00022741"/>
    </source>
</evidence>
<evidence type="ECO:0000256" key="17">
    <source>
        <dbReference type="ARBA" id="ARBA00080646"/>
    </source>
</evidence>
<evidence type="ECO:0000259" key="19">
    <source>
        <dbReference type="PROSITE" id="PS50011"/>
    </source>
</evidence>
<feature type="region of interest" description="Disordered" evidence="18">
    <location>
        <begin position="667"/>
        <end position="706"/>
    </location>
</feature>
<dbReference type="SUPFAM" id="SSF49468">
    <property type="entry name" value="VHL"/>
    <property type="match status" value="1"/>
</dbReference>
<dbReference type="InterPro" id="IPR024053">
    <property type="entry name" value="VHL_beta_dom"/>
</dbReference>
<dbReference type="OrthoDB" id="4062651at2759"/>
<dbReference type="InterPro" id="IPR022772">
    <property type="entry name" value="VHL_tumour_suppress_b/a_dom"/>
</dbReference>
<keyword evidence="12" id="KW-0067">ATP-binding</keyword>
<evidence type="ECO:0000256" key="14">
    <source>
        <dbReference type="ARBA" id="ARBA00023242"/>
    </source>
</evidence>
<dbReference type="Gene3D" id="1.10.533.10">
    <property type="entry name" value="Death Domain, Fas"/>
    <property type="match status" value="1"/>
</dbReference>
<reference evidence="20" key="1">
    <citation type="submission" date="2025-08" db="UniProtKB">
        <authorList>
            <consortium name="Ensembl"/>
        </authorList>
    </citation>
    <scope>IDENTIFICATION</scope>
</reference>
<dbReference type="InterPro" id="IPR024048">
    <property type="entry name" value="VHL_alpha_dom"/>
</dbReference>
<feature type="compositionally biased region" description="Basic and acidic residues" evidence="18">
    <location>
        <begin position="689"/>
        <end position="699"/>
    </location>
</feature>
<keyword evidence="11" id="KW-0256">Endoplasmic reticulum</keyword>
<feature type="compositionally biased region" description="Basic and acidic residues" evidence="18">
    <location>
        <begin position="670"/>
        <end position="682"/>
    </location>
</feature>
<comment type="similarity">
    <text evidence="6">Belongs to the VHL family.</text>
</comment>
<keyword evidence="21" id="KW-1185">Reference proteome</keyword>
<dbReference type="Ensembl" id="ENSLLET00000035906.1">
    <property type="protein sequence ID" value="ENSLLEP00000034589.1"/>
    <property type="gene ID" value="ENSLLEG00000021643.1"/>
</dbReference>
<dbReference type="SUPFAM" id="SSF56112">
    <property type="entry name" value="Protein kinase-like (PK-like)"/>
    <property type="match status" value="1"/>
</dbReference>
<proteinExistence type="inferred from homology"/>
<evidence type="ECO:0000256" key="2">
    <source>
        <dbReference type="ARBA" id="ARBA00004202"/>
    </source>
</evidence>
<evidence type="ECO:0000256" key="4">
    <source>
        <dbReference type="ARBA" id="ARBA00004496"/>
    </source>
</evidence>
<dbReference type="GO" id="GO:0005634">
    <property type="term" value="C:nucleus"/>
    <property type="evidence" value="ECO:0007669"/>
    <property type="project" value="UniProtKB-SubCell"/>
</dbReference>
<reference evidence="20" key="2">
    <citation type="submission" date="2025-09" db="UniProtKB">
        <authorList>
            <consortium name="Ensembl"/>
        </authorList>
    </citation>
    <scope>IDENTIFICATION</scope>
</reference>
<dbReference type="InterPro" id="IPR011029">
    <property type="entry name" value="DEATH-like_dom_sf"/>
</dbReference>
<evidence type="ECO:0000313" key="21">
    <source>
        <dbReference type="Proteomes" id="UP000694569"/>
    </source>
</evidence>
<evidence type="ECO:0000256" key="7">
    <source>
        <dbReference type="ARBA" id="ARBA00022475"/>
    </source>
</evidence>
<dbReference type="Pfam" id="PF01847">
    <property type="entry name" value="VHL"/>
    <property type="match status" value="1"/>
</dbReference>
<dbReference type="Gene3D" id="1.10.510.10">
    <property type="entry name" value="Transferase(Phosphotransferase) domain 1"/>
    <property type="match status" value="1"/>
</dbReference>
<dbReference type="GO" id="GO:0001666">
    <property type="term" value="P:response to hypoxia"/>
    <property type="evidence" value="ECO:0007669"/>
    <property type="project" value="UniProtKB-ARBA"/>
</dbReference>
<dbReference type="GeneTree" id="ENSGT00940000159835"/>
<evidence type="ECO:0000313" key="20">
    <source>
        <dbReference type="Ensembl" id="ENSLLEP00000034589.1"/>
    </source>
</evidence>
<dbReference type="GO" id="GO:0005783">
    <property type="term" value="C:endoplasmic reticulum"/>
    <property type="evidence" value="ECO:0007669"/>
    <property type="project" value="UniProtKB-SubCell"/>
</dbReference>
<dbReference type="FunFam" id="1.10.750.10:FF:000001">
    <property type="entry name" value="von Hippel-Lindau disease tumor suppressor"/>
    <property type="match status" value="1"/>
</dbReference>
<accession>A0A8C5QAA8</accession>
<dbReference type="PANTHER" id="PTHR27001">
    <property type="entry name" value="OS01G0253100 PROTEIN"/>
    <property type="match status" value="1"/>
</dbReference>
<dbReference type="Pfam" id="PF07714">
    <property type="entry name" value="PK_Tyr_Ser-Thr"/>
    <property type="match status" value="1"/>
</dbReference>
<feature type="domain" description="Protein kinase" evidence="19">
    <location>
        <begin position="362"/>
        <end position="656"/>
    </location>
</feature>
<dbReference type="InterPro" id="IPR000488">
    <property type="entry name" value="Death_dom"/>
</dbReference>
<dbReference type="CDD" id="cd05468">
    <property type="entry name" value="pVHL"/>
    <property type="match status" value="1"/>
</dbReference>
<keyword evidence="14" id="KW-0539">Nucleus</keyword>
<dbReference type="Proteomes" id="UP000694569">
    <property type="component" value="Unplaced"/>
</dbReference>
<comment type="pathway">
    <text evidence="5">Protein modification; protein ubiquitination.</text>
</comment>
<name>A0A8C5QAA8_9ANUR</name>
<evidence type="ECO:0000256" key="18">
    <source>
        <dbReference type="SAM" id="MobiDB-lite"/>
    </source>
</evidence>
<evidence type="ECO:0000256" key="13">
    <source>
        <dbReference type="ARBA" id="ARBA00023136"/>
    </source>
</evidence>
<dbReference type="GO" id="GO:0005886">
    <property type="term" value="C:plasma membrane"/>
    <property type="evidence" value="ECO:0007669"/>
    <property type="project" value="UniProtKB-SubCell"/>
</dbReference>
<dbReference type="Pfam" id="PF00531">
    <property type="entry name" value="Death"/>
    <property type="match status" value="1"/>
</dbReference>
<evidence type="ECO:0000256" key="1">
    <source>
        <dbReference type="ARBA" id="ARBA00004123"/>
    </source>
</evidence>
<dbReference type="AlphaFoldDB" id="A0A8C5QAA8"/>
<dbReference type="Gene3D" id="2.60.40.780">
    <property type="entry name" value="von Hippel-Lindau disease tumour suppressor, beta domain"/>
    <property type="match status" value="1"/>
</dbReference>
<dbReference type="GO" id="GO:0010468">
    <property type="term" value="P:regulation of gene expression"/>
    <property type="evidence" value="ECO:0007669"/>
    <property type="project" value="UniProtKB-ARBA"/>
</dbReference>
<keyword evidence="10" id="KW-0833">Ubl conjugation pathway</keyword>
<evidence type="ECO:0000256" key="3">
    <source>
        <dbReference type="ARBA" id="ARBA00004240"/>
    </source>
</evidence>